<dbReference type="SUPFAM" id="SSF55874">
    <property type="entry name" value="ATPase domain of HSP90 chaperone/DNA topoisomerase II/histidine kinase"/>
    <property type="match status" value="1"/>
</dbReference>
<dbReference type="GO" id="GO:0005886">
    <property type="term" value="C:plasma membrane"/>
    <property type="evidence" value="ECO:0007669"/>
    <property type="project" value="UniProtKB-SubCell"/>
</dbReference>
<feature type="transmembrane region" description="Helical" evidence="15">
    <location>
        <begin position="341"/>
        <end position="362"/>
    </location>
</feature>
<evidence type="ECO:0000256" key="1">
    <source>
        <dbReference type="ARBA" id="ARBA00000085"/>
    </source>
</evidence>
<dbReference type="Pfam" id="PF02518">
    <property type="entry name" value="HATPase_c"/>
    <property type="match status" value="1"/>
</dbReference>
<dbReference type="Pfam" id="PF00512">
    <property type="entry name" value="HisKA"/>
    <property type="match status" value="1"/>
</dbReference>
<dbReference type="EC" id="2.7.13.3" evidence="3"/>
<evidence type="ECO:0000256" key="11">
    <source>
        <dbReference type="ARBA" id="ARBA00022989"/>
    </source>
</evidence>
<keyword evidence="9 18" id="KW-0418">Kinase</keyword>
<dbReference type="EMBL" id="LK933316">
    <property type="protein sequence ID" value="CDT65103.1"/>
    <property type="molecule type" value="Genomic_DNA"/>
</dbReference>
<evidence type="ECO:0000256" key="13">
    <source>
        <dbReference type="ARBA" id="ARBA00023136"/>
    </source>
</evidence>
<dbReference type="RefSeq" id="WP_231302831.1">
    <property type="nucleotide sequence ID" value="NZ_BBYB01000182.1"/>
</dbReference>
<evidence type="ECO:0000256" key="6">
    <source>
        <dbReference type="ARBA" id="ARBA00022679"/>
    </source>
</evidence>
<evidence type="ECO:0000259" key="16">
    <source>
        <dbReference type="PROSITE" id="PS50109"/>
    </source>
</evidence>
<proteinExistence type="predicted"/>
<dbReference type="PANTHER" id="PTHR45528">
    <property type="entry name" value="SENSOR HISTIDINE KINASE CPXA"/>
    <property type="match status" value="1"/>
</dbReference>
<organism evidence="18">
    <name type="scientific">Clostridioides difficile</name>
    <name type="common">Peptoclostridium difficile</name>
    <dbReference type="NCBI Taxonomy" id="1496"/>
    <lineage>
        <taxon>Bacteria</taxon>
        <taxon>Bacillati</taxon>
        <taxon>Bacillota</taxon>
        <taxon>Clostridia</taxon>
        <taxon>Peptostreptococcales</taxon>
        <taxon>Peptostreptococcaceae</taxon>
        <taxon>Clostridioides</taxon>
    </lineage>
</organism>
<evidence type="ECO:0000256" key="5">
    <source>
        <dbReference type="ARBA" id="ARBA00022553"/>
    </source>
</evidence>
<feature type="transmembrane region" description="Helical" evidence="15">
    <location>
        <begin position="298"/>
        <end position="320"/>
    </location>
</feature>
<keyword evidence="10" id="KW-0067">ATP-binding</keyword>
<evidence type="ECO:0000256" key="14">
    <source>
        <dbReference type="SAM" id="MobiDB-lite"/>
    </source>
</evidence>
<feature type="transmembrane region" description="Helical" evidence="15">
    <location>
        <begin position="12"/>
        <end position="31"/>
    </location>
</feature>
<sequence>MLDTKLKKFKDKYIVTIIVFILMLSASLGMISQYSTIQAGAKGGAKNPFEQESFVDSIYKGSYVLYHNMKEEQEGKMIQPSKLFINEETMNYIKNVSKEKDTYDGSETYYTNDSINADFNENFENWEHFIKASGKNLKYYLVDKESNFEFFNDNKELGVLDTTKNDASKENSDENQSKNTEMNDEERQKQITDIKENYRFYVVMNFDKDGKVNIVDSYGVNQKVINQMLLSKAREDLMDTSLGGNSISYKLSPIKNITLVYAVPKVISKGDSVEYGYGNTYFDDGIISYISNVENNSYYKISGMILKIILAIVVIVALAFPYRKSKELLGFDTLSRIPLEILFIALAIIQGLVDLYPTVIISNTLSGNYVEYLINNDISAKMASILVSLMNLTYWFVIFSIIFVFIILLKHILNVGIREYFTKHTVTGMFFVWLKKAGKTVINQIRTINLKEKPNKTIVTILGINLLIIVIMCSMWFFGIILALIYSVVLFKILSDYSKKTIYEYNQLLDVTKKISDGNLDVNMEKDLGFFNPIKDELGNIQTGFKKAVDEEVKSQKMKTELISNVSHDLKTPLTSIITYIDLLKDESITDENRKLYIDTLDRKSQRLQHLIEDLFEVSKANSGDVYLNIVNVDIVSLMKQTLLELDDKLADSSLIVKNNFSNEKIILPLDSQRTFRVFENLIINISKYAMPNSRVYIDILETDNKVNIMLKNMSASEIDFSVDDIMERFVRGDKSRNTEGSGLGLAIAKSFIELQGGKMNISVDGDLFKVTITFNKN</sequence>
<name>A0A069AJ28_CLODI</name>
<evidence type="ECO:0000256" key="9">
    <source>
        <dbReference type="ARBA" id="ARBA00022777"/>
    </source>
</evidence>
<evidence type="ECO:0000313" key="18">
    <source>
        <dbReference type="EMBL" id="CDS88476.1"/>
    </source>
</evidence>
<evidence type="ECO:0000256" key="2">
    <source>
        <dbReference type="ARBA" id="ARBA00004651"/>
    </source>
</evidence>
<feature type="transmembrane region" description="Helical" evidence="15">
    <location>
        <begin position="382"/>
        <end position="409"/>
    </location>
</feature>
<dbReference type="InterPro" id="IPR036890">
    <property type="entry name" value="HATPase_C_sf"/>
</dbReference>
<keyword evidence="8" id="KW-0547">Nucleotide-binding</keyword>
<dbReference type="InterPro" id="IPR005467">
    <property type="entry name" value="His_kinase_dom"/>
</dbReference>
<accession>A0A069AJ28</accession>
<dbReference type="InterPro" id="IPR003594">
    <property type="entry name" value="HATPase_dom"/>
</dbReference>
<keyword evidence="13 15" id="KW-0472">Membrane</keyword>
<dbReference type="EMBL" id="LK932407">
    <property type="protein sequence ID" value="CDS88476.1"/>
    <property type="molecule type" value="Genomic_DNA"/>
</dbReference>
<dbReference type="InterPro" id="IPR036097">
    <property type="entry name" value="HisK_dim/P_sf"/>
</dbReference>
<keyword evidence="5" id="KW-0597">Phosphoprotein</keyword>
<dbReference type="Gene3D" id="1.10.287.130">
    <property type="match status" value="1"/>
</dbReference>
<dbReference type="EMBL" id="LK932505">
    <property type="protein sequence ID" value="CDS85166.1"/>
    <property type="molecule type" value="Genomic_DNA"/>
</dbReference>
<dbReference type="FunFam" id="1.10.287.130:FF:000001">
    <property type="entry name" value="Two-component sensor histidine kinase"/>
    <property type="match status" value="1"/>
</dbReference>
<feature type="region of interest" description="Disordered" evidence="14">
    <location>
        <begin position="161"/>
        <end position="189"/>
    </location>
</feature>
<gene>
    <name evidence="19" type="ORF">BN1095_620094</name>
    <name evidence="17" type="ORF">BN1096_520127</name>
    <name evidence="18" type="ORF">BN1097_680057</name>
</gene>
<dbReference type="SMART" id="SM00387">
    <property type="entry name" value="HATPase_c"/>
    <property type="match status" value="1"/>
</dbReference>
<evidence type="ECO:0000256" key="10">
    <source>
        <dbReference type="ARBA" id="ARBA00022840"/>
    </source>
</evidence>
<keyword evidence="12" id="KW-0902">Two-component regulatory system</keyword>
<protein>
    <recommendedName>
        <fullName evidence="3">histidine kinase</fullName>
        <ecNumber evidence="3">2.7.13.3</ecNumber>
    </recommendedName>
</protein>
<evidence type="ECO:0000313" key="17">
    <source>
        <dbReference type="EMBL" id="CDS85166.1"/>
    </source>
</evidence>
<feature type="transmembrane region" description="Helical" evidence="15">
    <location>
        <begin position="458"/>
        <end position="491"/>
    </location>
</feature>
<dbReference type="GO" id="GO:0000155">
    <property type="term" value="F:phosphorelay sensor kinase activity"/>
    <property type="evidence" value="ECO:0007669"/>
    <property type="project" value="InterPro"/>
</dbReference>
<keyword evidence="7 15" id="KW-0812">Transmembrane</keyword>
<comment type="catalytic activity">
    <reaction evidence="1">
        <text>ATP + protein L-histidine = ADP + protein N-phospho-L-histidine.</text>
        <dbReference type="EC" id="2.7.13.3"/>
    </reaction>
</comment>
<evidence type="ECO:0000256" key="7">
    <source>
        <dbReference type="ARBA" id="ARBA00022692"/>
    </source>
</evidence>
<feature type="compositionally biased region" description="Basic and acidic residues" evidence="14">
    <location>
        <begin position="161"/>
        <end position="176"/>
    </location>
</feature>
<dbReference type="AlphaFoldDB" id="A0A069AJ28"/>
<keyword evidence="6" id="KW-0808">Transferase</keyword>
<dbReference type="PROSITE" id="PS50109">
    <property type="entry name" value="HIS_KIN"/>
    <property type="match status" value="1"/>
</dbReference>
<dbReference type="InterPro" id="IPR050398">
    <property type="entry name" value="HssS/ArlS-like"/>
</dbReference>
<dbReference type="CDD" id="cd00082">
    <property type="entry name" value="HisKA"/>
    <property type="match status" value="1"/>
</dbReference>
<keyword evidence="4" id="KW-1003">Cell membrane</keyword>
<evidence type="ECO:0000313" key="19">
    <source>
        <dbReference type="EMBL" id="CDT65103.1"/>
    </source>
</evidence>
<comment type="subcellular location">
    <subcellularLocation>
        <location evidence="2">Cell membrane</location>
        <topology evidence="2">Multi-pass membrane protein</topology>
    </subcellularLocation>
</comment>
<dbReference type="CDD" id="cd16923">
    <property type="entry name" value="HATPase_VanS-like"/>
    <property type="match status" value="1"/>
</dbReference>
<evidence type="ECO:0000256" key="8">
    <source>
        <dbReference type="ARBA" id="ARBA00022741"/>
    </source>
</evidence>
<dbReference type="GO" id="GO:0005524">
    <property type="term" value="F:ATP binding"/>
    <property type="evidence" value="ECO:0007669"/>
    <property type="project" value="UniProtKB-KW"/>
</dbReference>
<dbReference type="InterPro" id="IPR003661">
    <property type="entry name" value="HisK_dim/P_dom"/>
</dbReference>
<evidence type="ECO:0000256" key="12">
    <source>
        <dbReference type="ARBA" id="ARBA00023012"/>
    </source>
</evidence>
<dbReference type="SUPFAM" id="SSF47384">
    <property type="entry name" value="Homodimeric domain of signal transducing histidine kinase"/>
    <property type="match status" value="1"/>
</dbReference>
<dbReference type="Gene3D" id="3.30.565.10">
    <property type="entry name" value="Histidine kinase-like ATPase, C-terminal domain"/>
    <property type="match status" value="1"/>
</dbReference>
<reference evidence="18" key="1">
    <citation type="submission" date="2014-07" db="EMBL/GenBank/DDBJ databases">
        <authorList>
            <person name="Monot Marc"/>
        </authorList>
    </citation>
    <scope>NUCLEOTIDE SEQUENCE</scope>
    <source>
        <strain evidence="19">7032989</strain>
        <strain evidence="18">7032994</strain>
    </source>
</reference>
<feature type="domain" description="Histidine kinase" evidence="16">
    <location>
        <begin position="565"/>
        <end position="778"/>
    </location>
</feature>
<keyword evidence="11 15" id="KW-1133">Transmembrane helix</keyword>
<evidence type="ECO:0000256" key="4">
    <source>
        <dbReference type="ARBA" id="ARBA00022475"/>
    </source>
</evidence>
<evidence type="ECO:0000256" key="3">
    <source>
        <dbReference type="ARBA" id="ARBA00012438"/>
    </source>
</evidence>
<dbReference type="SMART" id="SM00388">
    <property type="entry name" value="HisKA"/>
    <property type="match status" value="1"/>
</dbReference>
<evidence type="ECO:0000256" key="15">
    <source>
        <dbReference type="SAM" id="Phobius"/>
    </source>
</evidence>
<dbReference type="PANTHER" id="PTHR45528:SF1">
    <property type="entry name" value="SENSOR HISTIDINE KINASE CPXA"/>
    <property type="match status" value="1"/>
</dbReference>